<keyword evidence="4" id="KW-0321">Glycogen metabolism</keyword>
<dbReference type="Gene3D" id="3.40.50.2000">
    <property type="entry name" value="Glycogen Phosphorylase B"/>
    <property type="match status" value="2"/>
</dbReference>
<evidence type="ECO:0000256" key="4">
    <source>
        <dbReference type="ARBA" id="ARBA00022600"/>
    </source>
</evidence>
<evidence type="ECO:0000256" key="1">
    <source>
        <dbReference type="ARBA" id="ARBA00001275"/>
    </source>
</evidence>
<dbReference type="EC" id="2.4.1.1" evidence="11"/>
<evidence type="ECO:0000256" key="5">
    <source>
        <dbReference type="ARBA" id="ARBA00022676"/>
    </source>
</evidence>
<dbReference type="PROSITE" id="PS00102">
    <property type="entry name" value="PHOSPHORYLASE"/>
    <property type="match status" value="1"/>
</dbReference>
<evidence type="ECO:0000256" key="7">
    <source>
        <dbReference type="ARBA" id="ARBA00022898"/>
    </source>
</evidence>
<sequence length="824" mass="94318">MAKTTKNASDITVLGTDAEAFRKAFTDHIHHTLARSKYTVTDHEKFLAVAYAVRDRLVDRWIKTQNTYYEKDVKRVYYLSLEFLIGRTLGNSVLNLDVESAVTEALDEIGMTLEELREQEVDAGLGNGGLGRLAACFLDSMATLELPATGMGIRYEYGMFSQKIVNGEQEEQPDNWLRLPNPWEIARPANAIKVPFYGYVVSWMDENGRLRNRWETKDYVMALPYDTPIPGYKNNTVNNLRLWSAKSADDFGLSYFNNGDYIAAVQDMELSETISKVLYPNDASMNGKELRLKQQYFLCSASLQDIIKRFKKLHNNDWKLFPEKVAIQLNDTHPAISIAEMMRILLDIENLEWDEAWDIVTHTFAYTNHTLMPEALEKWPVSLFEKLLPRHLQIIYEINARFLRMVSMKWPGDNARLARMSLIEEGGCKMVRMAYLSIVGSFAVNGVAALHSDLLKTTLFKDFYELWPEKFNNKTNGVTPRRWVRKANPAMSELISSKIGESWVKDLDDLKKLEKFAKDADFQKKFMEVKKQNKERLAKYLKATQNVDVDTNTFFDVQVKRIHEYKRQLLNILHAIHLYIQVKDGKEIMPRTIMIGGKSAPGYWMAKQIIRLANAVASIIDADPDCKGKLKMVFLENYRVSFAEKIIPAADLSEQISTAGTEASGTGNMKFALNGALTIGTLDGANVEMKEEVGDDNIFIFGLTVEEVTDLLAKGYRPRDFYEHDDDLRRVIDLIASGFFSPDHPETFKHIAEKLLSHDPYMLCADFRSYVDMQKKVADAYQDKKHWAEMAILNVARMGKFSSDRTIKQYAEEIWNAKPCSITL</sequence>
<comment type="function">
    <text evidence="11">Allosteric enzyme that catalyzes the rate-limiting step in glycogen catabolism, the phosphorolytic cleavage of glycogen to produce glucose-1-phosphate, and plays a central role in maintaining cellular and organismal glucose homeostasis.</text>
</comment>
<dbReference type="GO" id="GO:0005737">
    <property type="term" value="C:cytoplasm"/>
    <property type="evidence" value="ECO:0007669"/>
    <property type="project" value="TreeGrafter"/>
</dbReference>
<dbReference type="SUPFAM" id="SSF53756">
    <property type="entry name" value="UDP-Glycosyltransferase/glycogen phosphorylase"/>
    <property type="match status" value="1"/>
</dbReference>
<keyword evidence="5 11" id="KW-0328">Glycosyltransferase</keyword>
<reference evidence="12 13" key="1">
    <citation type="submission" date="2017-08" db="EMBL/GenBank/DDBJ databases">
        <authorList>
            <person name="de Groot N.N."/>
        </authorList>
    </citation>
    <scope>NUCLEOTIDE SEQUENCE [LARGE SCALE GENOMIC DNA]</scope>
    <source>
        <strain evidence="12 13">HM2</strain>
    </source>
</reference>
<dbReference type="Proteomes" id="UP000255423">
    <property type="component" value="Unassembled WGS sequence"/>
</dbReference>
<keyword evidence="8 11" id="KW-0119">Carbohydrate metabolism</keyword>
<dbReference type="GO" id="GO:0008184">
    <property type="term" value="F:glycogen phosphorylase activity"/>
    <property type="evidence" value="ECO:0007669"/>
    <property type="project" value="InterPro"/>
</dbReference>
<evidence type="ECO:0000313" key="12">
    <source>
        <dbReference type="EMBL" id="SUQ23996.1"/>
    </source>
</evidence>
<evidence type="ECO:0000256" key="8">
    <source>
        <dbReference type="ARBA" id="ARBA00023277"/>
    </source>
</evidence>
<accession>A0A380S605</accession>
<keyword evidence="7 10" id="KW-0663">Pyridoxal phosphate</keyword>
<proteinExistence type="inferred from homology"/>
<comment type="cofactor">
    <cofactor evidence="2 11">
        <name>pyridoxal 5'-phosphate</name>
        <dbReference type="ChEBI" id="CHEBI:597326"/>
    </cofactor>
</comment>
<dbReference type="CDD" id="cd04300">
    <property type="entry name" value="GT35_Glycogen_Phosphorylase"/>
    <property type="match status" value="1"/>
</dbReference>
<protein>
    <recommendedName>
        <fullName evidence="11">Alpha-1,4 glucan phosphorylase</fullName>
        <ecNumber evidence="11">2.4.1.1</ecNumber>
    </recommendedName>
</protein>
<dbReference type="EMBL" id="UHJL01000002">
    <property type="protein sequence ID" value="SUQ23996.1"/>
    <property type="molecule type" value="Genomic_DNA"/>
</dbReference>
<feature type="modified residue" description="N6-(pyridoxal phosphate)lysine" evidence="10">
    <location>
        <position position="670"/>
    </location>
</feature>
<dbReference type="GO" id="GO:0030170">
    <property type="term" value="F:pyridoxal phosphate binding"/>
    <property type="evidence" value="ECO:0007669"/>
    <property type="project" value="InterPro"/>
</dbReference>
<evidence type="ECO:0000256" key="10">
    <source>
        <dbReference type="PIRSR" id="PIRSR000460-1"/>
    </source>
</evidence>
<dbReference type="PANTHER" id="PTHR11468:SF3">
    <property type="entry name" value="GLYCOGEN PHOSPHORYLASE, LIVER FORM"/>
    <property type="match status" value="1"/>
</dbReference>
<dbReference type="FunFam" id="3.40.50.2000:FF:000002">
    <property type="entry name" value="Alpha-1,4 glucan phosphorylase"/>
    <property type="match status" value="1"/>
</dbReference>
<comment type="similarity">
    <text evidence="3 11">Belongs to the glycogen phosphorylase family.</text>
</comment>
<gene>
    <name evidence="12" type="ORF">SAMN05661053_1386</name>
</gene>
<evidence type="ECO:0000313" key="13">
    <source>
        <dbReference type="Proteomes" id="UP000255423"/>
    </source>
</evidence>
<dbReference type="InterPro" id="IPR035090">
    <property type="entry name" value="Pyridoxal_P_attach_site"/>
</dbReference>
<name>A0A380S605_FIBSU</name>
<comment type="function">
    <text evidence="9">Phosphorylase is an important allosteric enzyme in carbohydrate metabolism. Enzymes from different sources differ in their regulatory mechanisms and in their natural substrates. However, all known phosphorylases share catalytic and structural properties.</text>
</comment>
<dbReference type="NCBIfam" id="TIGR02093">
    <property type="entry name" value="P_ylase"/>
    <property type="match status" value="1"/>
</dbReference>
<dbReference type="PIRSF" id="PIRSF000460">
    <property type="entry name" value="Pprylas_GlgP"/>
    <property type="match status" value="1"/>
</dbReference>
<evidence type="ECO:0000256" key="9">
    <source>
        <dbReference type="ARBA" id="ARBA00025174"/>
    </source>
</evidence>
<dbReference type="GO" id="GO:0005980">
    <property type="term" value="P:glycogen catabolic process"/>
    <property type="evidence" value="ECO:0007669"/>
    <property type="project" value="TreeGrafter"/>
</dbReference>
<comment type="catalytic activity">
    <reaction evidence="1 11">
        <text>[(1-&gt;4)-alpha-D-glucosyl](n) + phosphate = [(1-&gt;4)-alpha-D-glucosyl](n-1) + alpha-D-glucose 1-phosphate</text>
        <dbReference type="Rhea" id="RHEA:41732"/>
        <dbReference type="Rhea" id="RHEA-COMP:9584"/>
        <dbReference type="Rhea" id="RHEA-COMP:9586"/>
        <dbReference type="ChEBI" id="CHEBI:15444"/>
        <dbReference type="ChEBI" id="CHEBI:43474"/>
        <dbReference type="ChEBI" id="CHEBI:58601"/>
        <dbReference type="EC" id="2.4.1.1"/>
    </reaction>
</comment>
<dbReference type="FunFam" id="3.40.50.2000:FF:000005">
    <property type="entry name" value="Alpha-1,4 glucan phosphorylase"/>
    <property type="match status" value="1"/>
</dbReference>
<organism evidence="12 13">
    <name type="scientific">Fibrobacter succinogenes</name>
    <name type="common">Bacteroides succinogenes</name>
    <dbReference type="NCBI Taxonomy" id="833"/>
    <lineage>
        <taxon>Bacteria</taxon>
        <taxon>Pseudomonadati</taxon>
        <taxon>Fibrobacterota</taxon>
        <taxon>Fibrobacteria</taxon>
        <taxon>Fibrobacterales</taxon>
        <taxon>Fibrobacteraceae</taxon>
        <taxon>Fibrobacter</taxon>
    </lineage>
</organism>
<dbReference type="InterPro" id="IPR011833">
    <property type="entry name" value="Glycg_phsphrylas"/>
</dbReference>
<evidence type="ECO:0000256" key="11">
    <source>
        <dbReference type="RuleBase" id="RU000587"/>
    </source>
</evidence>
<keyword evidence="6 11" id="KW-0808">Transferase</keyword>
<dbReference type="Pfam" id="PF00343">
    <property type="entry name" value="Phosphorylase"/>
    <property type="match status" value="1"/>
</dbReference>
<dbReference type="InterPro" id="IPR000811">
    <property type="entry name" value="Glyco_trans_35"/>
</dbReference>
<evidence type="ECO:0000256" key="3">
    <source>
        <dbReference type="ARBA" id="ARBA00006047"/>
    </source>
</evidence>
<evidence type="ECO:0000256" key="6">
    <source>
        <dbReference type="ARBA" id="ARBA00022679"/>
    </source>
</evidence>
<dbReference type="AlphaFoldDB" id="A0A380S605"/>
<dbReference type="PANTHER" id="PTHR11468">
    <property type="entry name" value="GLYCOGEN PHOSPHORYLASE"/>
    <property type="match status" value="1"/>
</dbReference>
<dbReference type="RefSeq" id="WP_109572602.1">
    <property type="nucleotide sequence ID" value="NZ_UHJL01000002.1"/>
</dbReference>
<evidence type="ECO:0000256" key="2">
    <source>
        <dbReference type="ARBA" id="ARBA00001933"/>
    </source>
</evidence>